<sequence length="1029" mass="114884">MLSCGCSKPGYSHGTLLPEAIPLAAGMENANATRPAEIRKKRANTGTGDALWLERKRHCPNQQRVGGGNVSDVKSEQGRAYQQDTSSSSQSSLSPDGAQQLSGHPRPGNVTFDVSCNRAWGVPPSGSVEAGDFRGLGSISANLLAPQSPFNGTPLRANLFHGQEEITPETKVSRSGSSSSPSECMDAASGQPSSQALRNPSPLGASPRACTHPSSNEQALSSLNVTLSSPPLQHDLGLPLFTEGPKPDFHQRRGVKETPGFLLRQLYPEEEEEGETDPPGQEAQAQEKLYLESDDVDSSISNGFRIETSNFPLFHPRTPVDGFSSKGKGISDESQDAESDIDGLGAEDASEVSSEADASHDDTDEPLSDEARALYNRFRRLLHGRHSPGLNPTYAIEDEDDTESDSNDSGSDSGENSQVSNDEPAAQADVNLGDADVEESDDSKESNEILQTFTELSVRSLGVGAPEIDSDTNVSTAKPFIPVPSSDEESSGEEYFHREQDSSAEELSEQEVEYLSDVQSSNTEPVDTPSLEDINATSRRRLTAKERELVRRTREIGACVRCRFQKIKCYPDPFNPEGKCKTCKKFSKTSPKTIHRVPCLRLRISDVILYRSGGLNLTQRWAGIEMRDIGDRLDTIIVSIKVSQNLCGAPLSMNVVRFKPRAGDVTARYWTDGLLGNGKETFKKKELASYCLADIYDTAERVRQYTIDKAVPAFLHTIREDCESELEGGAISKTYNATIDRYMELQRAHKEGEELSQEDKKEMEILANLLTLWCAIQHTVGSLYIEGNETLGMLPETEDKSYPLYGKVSVPRMIVAQFDNLNYNEVLERYKEKLLRDVDWLFNQDKKRWWFTIYLIVFILLREASRMTADRYRHARANYGSKLRYSIPAFVESLHESCNNILTHWHYYNCDKWPKVTPAAVKRKDHFDTLAPKHLDLVRQSRRDPEVKKHLLVWKQYKSNNGNVPKITNRHDAKAIRYTGQQDKFDWDHPLYWVSQMFEKNWYSHPTYQREAVPNTMLTAMAPTVAAAC</sequence>
<feature type="compositionally biased region" description="Polar residues" evidence="2">
    <location>
        <begin position="448"/>
        <end position="457"/>
    </location>
</feature>
<dbReference type="InterPro" id="IPR001138">
    <property type="entry name" value="Zn2Cys6_DnaBD"/>
</dbReference>
<protein>
    <recommendedName>
        <fullName evidence="5">Zn(2)-C6 fungal-type domain-containing protein</fullName>
    </recommendedName>
</protein>
<feature type="compositionally biased region" description="Polar residues" evidence="2">
    <location>
        <begin position="298"/>
        <end position="311"/>
    </location>
</feature>
<feature type="region of interest" description="Disordered" evidence="2">
    <location>
        <begin position="236"/>
        <end position="538"/>
    </location>
</feature>
<dbReference type="GO" id="GO:0000981">
    <property type="term" value="F:DNA-binding transcription factor activity, RNA polymerase II-specific"/>
    <property type="evidence" value="ECO:0007669"/>
    <property type="project" value="InterPro"/>
</dbReference>
<feature type="compositionally biased region" description="Acidic residues" evidence="2">
    <location>
        <begin position="502"/>
        <end position="514"/>
    </location>
</feature>
<feature type="region of interest" description="Disordered" evidence="2">
    <location>
        <begin position="57"/>
        <end position="110"/>
    </location>
</feature>
<feature type="compositionally biased region" description="Basic residues" evidence="2">
    <location>
        <begin position="377"/>
        <end position="386"/>
    </location>
</feature>
<dbReference type="Proteomes" id="UP000605986">
    <property type="component" value="Unassembled WGS sequence"/>
</dbReference>
<accession>A0A8H4KXE4</accession>
<evidence type="ECO:0000256" key="1">
    <source>
        <dbReference type="ARBA" id="ARBA00023242"/>
    </source>
</evidence>
<feature type="compositionally biased region" description="Low complexity" evidence="2">
    <location>
        <begin position="407"/>
        <end position="417"/>
    </location>
</feature>
<organism evidence="3 4">
    <name type="scientific">Fusarium austroafricanum</name>
    <dbReference type="NCBI Taxonomy" id="2364996"/>
    <lineage>
        <taxon>Eukaryota</taxon>
        <taxon>Fungi</taxon>
        <taxon>Dikarya</taxon>
        <taxon>Ascomycota</taxon>
        <taxon>Pezizomycotina</taxon>
        <taxon>Sordariomycetes</taxon>
        <taxon>Hypocreomycetidae</taxon>
        <taxon>Hypocreales</taxon>
        <taxon>Nectriaceae</taxon>
        <taxon>Fusarium</taxon>
        <taxon>Fusarium concolor species complex</taxon>
    </lineage>
</organism>
<keyword evidence="1" id="KW-0539">Nucleus</keyword>
<evidence type="ECO:0000313" key="4">
    <source>
        <dbReference type="Proteomes" id="UP000605986"/>
    </source>
</evidence>
<dbReference type="GO" id="GO:0008270">
    <property type="term" value="F:zinc ion binding"/>
    <property type="evidence" value="ECO:0007669"/>
    <property type="project" value="InterPro"/>
</dbReference>
<feature type="compositionally biased region" description="Low complexity" evidence="2">
    <location>
        <begin position="173"/>
        <end position="182"/>
    </location>
</feature>
<comment type="caution">
    <text evidence="3">The sequence shown here is derived from an EMBL/GenBank/DDBJ whole genome shotgun (WGS) entry which is preliminary data.</text>
</comment>
<gene>
    <name evidence="3" type="ORF">F53441_703</name>
</gene>
<evidence type="ECO:0000313" key="3">
    <source>
        <dbReference type="EMBL" id="KAF4457374.1"/>
    </source>
</evidence>
<feature type="compositionally biased region" description="Basic and acidic residues" evidence="2">
    <location>
        <begin position="245"/>
        <end position="256"/>
    </location>
</feature>
<dbReference type="CDD" id="cd00067">
    <property type="entry name" value="GAL4"/>
    <property type="match status" value="1"/>
</dbReference>
<proteinExistence type="predicted"/>
<dbReference type="PANTHER" id="PTHR35392:SF3">
    <property type="entry name" value="ZN(2)-C6 FUNGAL-TYPE DOMAIN-CONTAINING PROTEIN"/>
    <property type="match status" value="1"/>
</dbReference>
<keyword evidence="4" id="KW-1185">Reference proteome</keyword>
<dbReference type="EMBL" id="JAADJG010000026">
    <property type="protein sequence ID" value="KAF4457374.1"/>
    <property type="molecule type" value="Genomic_DNA"/>
</dbReference>
<dbReference type="AlphaFoldDB" id="A0A8H4KXE4"/>
<reference evidence="3" key="1">
    <citation type="submission" date="2020-01" db="EMBL/GenBank/DDBJ databases">
        <title>Identification and distribution of gene clusters putatively required for synthesis of sphingolipid metabolism inhibitors in phylogenetically diverse species of the filamentous fungus Fusarium.</title>
        <authorList>
            <person name="Kim H.-S."/>
            <person name="Busman M."/>
            <person name="Brown D.W."/>
            <person name="Divon H."/>
            <person name="Uhlig S."/>
            <person name="Proctor R.H."/>
        </authorList>
    </citation>
    <scope>NUCLEOTIDE SEQUENCE</scope>
    <source>
        <strain evidence="3">NRRL 53441</strain>
    </source>
</reference>
<dbReference type="InterPro" id="IPR052973">
    <property type="entry name" value="Fungal_sec-metab_reg_TF"/>
</dbReference>
<evidence type="ECO:0000256" key="2">
    <source>
        <dbReference type="SAM" id="MobiDB-lite"/>
    </source>
</evidence>
<feature type="compositionally biased region" description="Acidic residues" evidence="2">
    <location>
        <begin position="396"/>
        <end position="406"/>
    </location>
</feature>
<evidence type="ECO:0008006" key="5">
    <source>
        <dbReference type="Google" id="ProtNLM"/>
    </source>
</evidence>
<name>A0A8H4KXE4_9HYPO</name>
<feature type="region of interest" description="Disordered" evidence="2">
    <location>
        <begin position="163"/>
        <end position="216"/>
    </location>
</feature>
<dbReference type="PANTHER" id="PTHR35392">
    <property type="entry name" value="ZN(II)2CYS6 TRANSCRIPTION FACTOR (EUROFUNG)-RELATED-RELATED"/>
    <property type="match status" value="1"/>
</dbReference>
<dbReference type="OrthoDB" id="5362630at2759"/>